<dbReference type="EMBL" id="CM047940">
    <property type="protein sequence ID" value="KAI9904964.1"/>
    <property type="molecule type" value="Genomic_DNA"/>
</dbReference>
<evidence type="ECO:0000313" key="2">
    <source>
        <dbReference type="Proteomes" id="UP001163324"/>
    </source>
</evidence>
<dbReference type="Proteomes" id="UP001163324">
    <property type="component" value="Chromosome 1"/>
</dbReference>
<keyword evidence="2" id="KW-1185">Reference proteome</keyword>
<accession>A0ACC0VFJ2</accession>
<comment type="caution">
    <text evidence="1">The sequence shown here is derived from an EMBL/GenBank/DDBJ whole genome shotgun (WGS) entry which is preliminary data.</text>
</comment>
<evidence type="ECO:0000313" key="1">
    <source>
        <dbReference type="EMBL" id="KAI9904964.1"/>
    </source>
</evidence>
<protein>
    <submittedName>
        <fullName evidence="1">Uncharacterized protein</fullName>
    </submittedName>
</protein>
<gene>
    <name evidence="1" type="ORF">N3K66_001493</name>
</gene>
<organism evidence="1 2">
    <name type="scientific">Trichothecium roseum</name>
    <dbReference type="NCBI Taxonomy" id="47278"/>
    <lineage>
        <taxon>Eukaryota</taxon>
        <taxon>Fungi</taxon>
        <taxon>Dikarya</taxon>
        <taxon>Ascomycota</taxon>
        <taxon>Pezizomycotina</taxon>
        <taxon>Sordariomycetes</taxon>
        <taxon>Hypocreomycetidae</taxon>
        <taxon>Hypocreales</taxon>
        <taxon>Hypocreales incertae sedis</taxon>
        <taxon>Trichothecium</taxon>
    </lineage>
</organism>
<proteinExistence type="predicted"/>
<name>A0ACC0VFJ2_9HYPO</name>
<reference evidence="1" key="1">
    <citation type="submission" date="2022-10" db="EMBL/GenBank/DDBJ databases">
        <title>Complete Genome of Trichothecium roseum strain YXFP-22015, a Plant Pathogen Isolated from Citrus.</title>
        <authorList>
            <person name="Wang Y."/>
            <person name="Zhu L."/>
        </authorList>
    </citation>
    <scope>NUCLEOTIDE SEQUENCE</scope>
    <source>
        <strain evidence="1">YXFP-22015</strain>
    </source>
</reference>
<sequence length="496" mass="56063">MVANDVPASTYRYSEKPVYTTSNGAPIENPEGWQRPGSMGPLLLQDFHLIDLLAHFDRERIPERVVHAKGAGAYGEFEVTHDITDITCMNMMNQVGKKTKAVVRFSTVGGEKGSPDTARDPRGFAIKFYTEEGNLDWVFNNTPVFFLRDPTKFPLFIHTQKRNPQTNLKDATMFWDYLSTHQEAVHQVMHLFSDRGTPYSYRHMNGYSGHTFKMVKEDGSFVYAQIHLKTDQGNKTFTNEEAGKMASENPDWNTQDLFEAIQKGDHPSWTVYIQTLTPEQAEKFRWNVFDLTKVWPQGEVPLRQFGKLTLNKNVENYFAEIEQVAFAPSHLVPGIEPSVDPVLQSRLFSYPDTHRHRLGSNYTSIPVNQPLNAFNPFIRDGFMAVNGNHGANPNYPSSYRGLSYKPVKPVATSESWSGAAVHALFGDVVDDDFVQAKGLWDVLGRTPGQQDNFIANVSGHLNAAHTDTRTRTYEMFKRVDPSLGSSIQEATEKLVK</sequence>